<protein>
    <recommendedName>
        <fullName evidence="3">Transposase/invertase (TIGR01784 family)</fullName>
    </recommendedName>
</protein>
<name>A0ABU9DMT7_9BACL</name>
<sequence length="140" mass="15320">MIGGGHVTELPKLDKHEVPVTGGLVNWFLFLREADQTLGGVDGERTFAEKAMTTLEFLSQDAETRLEYEARLKFLRDETSRIEGVKAEAKAQGPAEGRAEGEYKKVVEIAANLLSMGLDIEAISKASGLSREEVTALKKI</sequence>
<gene>
    <name evidence="1" type="ORF">WMW72_19925</name>
</gene>
<keyword evidence="2" id="KW-1185">Reference proteome</keyword>
<organism evidence="1 2">
    <name type="scientific">Paenibacillus filicis</name>
    <dbReference type="NCBI Taxonomy" id="669464"/>
    <lineage>
        <taxon>Bacteria</taxon>
        <taxon>Bacillati</taxon>
        <taxon>Bacillota</taxon>
        <taxon>Bacilli</taxon>
        <taxon>Bacillales</taxon>
        <taxon>Paenibacillaceae</taxon>
        <taxon>Paenibacillus</taxon>
    </lineage>
</organism>
<comment type="caution">
    <text evidence="1">The sequence shown here is derived from an EMBL/GenBank/DDBJ whole genome shotgun (WGS) entry which is preliminary data.</text>
</comment>
<evidence type="ECO:0000313" key="1">
    <source>
        <dbReference type="EMBL" id="MEK8130177.1"/>
    </source>
</evidence>
<reference evidence="1 2" key="1">
    <citation type="submission" date="2024-04" db="EMBL/GenBank/DDBJ databases">
        <title>draft genome sequnece of Paenibacillus filicis.</title>
        <authorList>
            <person name="Kim D.-U."/>
        </authorList>
    </citation>
    <scope>NUCLEOTIDE SEQUENCE [LARGE SCALE GENOMIC DNA]</scope>
    <source>
        <strain evidence="1 2">KACC14197</strain>
    </source>
</reference>
<accession>A0ABU9DMT7</accession>
<proteinExistence type="predicted"/>
<dbReference type="Proteomes" id="UP001469365">
    <property type="component" value="Unassembled WGS sequence"/>
</dbReference>
<dbReference type="EMBL" id="JBBPCC010000013">
    <property type="protein sequence ID" value="MEK8130177.1"/>
    <property type="molecule type" value="Genomic_DNA"/>
</dbReference>
<evidence type="ECO:0008006" key="3">
    <source>
        <dbReference type="Google" id="ProtNLM"/>
    </source>
</evidence>
<evidence type="ECO:0000313" key="2">
    <source>
        <dbReference type="Proteomes" id="UP001469365"/>
    </source>
</evidence>